<evidence type="ECO:0000313" key="2">
    <source>
        <dbReference type="WBParaSite" id="PS1159_v2.g5232.t1"/>
    </source>
</evidence>
<reference evidence="2" key="1">
    <citation type="submission" date="2022-11" db="UniProtKB">
        <authorList>
            <consortium name="WormBaseParasite"/>
        </authorList>
    </citation>
    <scope>IDENTIFICATION</scope>
</reference>
<evidence type="ECO:0000313" key="1">
    <source>
        <dbReference type="Proteomes" id="UP000887580"/>
    </source>
</evidence>
<sequence>MPMSSDLSPETRLLICEKYGFSPRKFSELQAKAGKDDFKYGSLSNKLEKREQQLRIQQSVFRRTSENIDKNLPWLPFNPFKIFCLKHYNDLVETFAKIYDLEIE</sequence>
<dbReference type="Proteomes" id="UP000887580">
    <property type="component" value="Unplaced"/>
</dbReference>
<dbReference type="WBParaSite" id="PS1159_v2.g5232.t1">
    <property type="protein sequence ID" value="PS1159_v2.g5232.t1"/>
    <property type="gene ID" value="PS1159_v2.g5232"/>
</dbReference>
<proteinExistence type="predicted"/>
<name>A0AC35GGQ6_9BILA</name>
<protein>
    <submittedName>
        <fullName evidence="2">Uncharacterized protein</fullName>
    </submittedName>
</protein>
<organism evidence="1 2">
    <name type="scientific">Panagrolaimus sp. PS1159</name>
    <dbReference type="NCBI Taxonomy" id="55785"/>
    <lineage>
        <taxon>Eukaryota</taxon>
        <taxon>Metazoa</taxon>
        <taxon>Ecdysozoa</taxon>
        <taxon>Nematoda</taxon>
        <taxon>Chromadorea</taxon>
        <taxon>Rhabditida</taxon>
        <taxon>Tylenchina</taxon>
        <taxon>Panagrolaimomorpha</taxon>
        <taxon>Panagrolaimoidea</taxon>
        <taxon>Panagrolaimidae</taxon>
        <taxon>Panagrolaimus</taxon>
    </lineage>
</organism>
<accession>A0AC35GGQ6</accession>